<dbReference type="Gene3D" id="3.10.50.40">
    <property type="match status" value="1"/>
</dbReference>
<sequence length="198" mass="22316">MSDRLVEVFEFGGHFVYEDGHGGYEMDVRGQRVAISHPSFNRDVKFCFKHHQPSVSTKRRRQDDHNGPQQPAAAAAAAGGGGDAASNGNIPDNFMRYPSGAYHKVVQRGTGRVPTLTDTVKFDWISWRDAFDGHNKAYDYRGWVAQPYDNRRVVCRVSDRGALFQEALLSMSVGEVRQILLPAGYFGRYYQLRLISIE</sequence>
<evidence type="ECO:0000313" key="2">
    <source>
        <dbReference type="EMBL" id="CEM38801.1"/>
    </source>
</evidence>
<proteinExistence type="predicted"/>
<dbReference type="Proteomes" id="UP000041254">
    <property type="component" value="Unassembled WGS sequence"/>
</dbReference>
<protein>
    <submittedName>
        <fullName evidence="2">Uncharacterized protein</fullName>
    </submittedName>
</protein>
<organism evidence="2 3">
    <name type="scientific">Vitrella brassicaformis (strain CCMP3155)</name>
    <dbReference type="NCBI Taxonomy" id="1169540"/>
    <lineage>
        <taxon>Eukaryota</taxon>
        <taxon>Sar</taxon>
        <taxon>Alveolata</taxon>
        <taxon>Colpodellida</taxon>
        <taxon>Vitrellaceae</taxon>
        <taxon>Vitrella</taxon>
    </lineage>
</organism>
<dbReference type="InterPro" id="IPR046357">
    <property type="entry name" value="PPIase_dom_sf"/>
</dbReference>
<evidence type="ECO:0000313" key="3">
    <source>
        <dbReference type="Proteomes" id="UP000041254"/>
    </source>
</evidence>
<dbReference type="PhylomeDB" id="A0A0G4H4T3"/>
<dbReference type="OrthoDB" id="77911at2759"/>
<keyword evidence="3" id="KW-1185">Reference proteome</keyword>
<gene>
    <name evidence="2" type="ORF">Vbra_1890</name>
</gene>
<dbReference type="VEuPathDB" id="CryptoDB:Vbra_1890"/>
<dbReference type="AlphaFoldDB" id="A0A0G4H4T3"/>
<dbReference type="InParanoid" id="A0A0G4H4T3"/>
<name>A0A0G4H4T3_VITBC</name>
<dbReference type="SUPFAM" id="SSF54534">
    <property type="entry name" value="FKBP-like"/>
    <property type="match status" value="1"/>
</dbReference>
<evidence type="ECO:0000256" key="1">
    <source>
        <dbReference type="SAM" id="MobiDB-lite"/>
    </source>
</evidence>
<feature type="region of interest" description="Disordered" evidence="1">
    <location>
        <begin position="52"/>
        <end position="90"/>
    </location>
</feature>
<reference evidence="2 3" key="1">
    <citation type="submission" date="2014-11" db="EMBL/GenBank/DDBJ databases">
        <authorList>
            <person name="Zhu J."/>
            <person name="Qi W."/>
            <person name="Song R."/>
        </authorList>
    </citation>
    <scope>NUCLEOTIDE SEQUENCE [LARGE SCALE GENOMIC DNA]</scope>
</reference>
<dbReference type="EMBL" id="CDMY01001000">
    <property type="protein sequence ID" value="CEM38801.1"/>
    <property type="molecule type" value="Genomic_DNA"/>
</dbReference>
<dbReference type="GO" id="GO:0003755">
    <property type="term" value="F:peptidyl-prolyl cis-trans isomerase activity"/>
    <property type="evidence" value="ECO:0007669"/>
    <property type="project" value="InterPro"/>
</dbReference>
<accession>A0A0G4H4T3</accession>